<dbReference type="PROSITE" id="PS50110">
    <property type="entry name" value="RESPONSE_REGULATORY"/>
    <property type="match status" value="1"/>
</dbReference>
<dbReference type="InterPro" id="IPR011006">
    <property type="entry name" value="CheY-like_superfamily"/>
</dbReference>
<dbReference type="CDD" id="cd00156">
    <property type="entry name" value="REC"/>
    <property type="match status" value="1"/>
</dbReference>
<keyword evidence="3" id="KW-0238">DNA-binding</keyword>
<dbReference type="Gene3D" id="3.40.50.2300">
    <property type="match status" value="1"/>
</dbReference>
<evidence type="ECO:0000256" key="1">
    <source>
        <dbReference type="PROSITE-ProRule" id="PRU00169"/>
    </source>
</evidence>
<proteinExistence type="predicted"/>
<evidence type="ECO:0000313" key="3">
    <source>
        <dbReference type="EMBL" id="MDP9890905.1"/>
    </source>
</evidence>
<dbReference type="Pfam" id="PF00072">
    <property type="entry name" value="Response_reg"/>
    <property type="match status" value="1"/>
</dbReference>
<feature type="domain" description="Response regulatory" evidence="2">
    <location>
        <begin position="1"/>
        <end position="98"/>
    </location>
</feature>
<evidence type="ECO:0000313" key="4">
    <source>
        <dbReference type="Proteomes" id="UP001242045"/>
    </source>
</evidence>
<dbReference type="GO" id="GO:0003677">
    <property type="term" value="F:DNA binding"/>
    <property type="evidence" value="ECO:0007669"/>
    <property type="project" value="UniProtKB-KW"/>
</dbReference>
<dbReference type="EMBL" id="JAUSRD010000001">
    <property type="protein sequence ID" value="MDP9890905.1"/>
    <property type="molecule type" value="Genomic_DNA"/>
</dbReference>
<dbReference type="AlphaFoldDB" id="A0AAW8CKN1"/>
<dbReference type="Proteomes" id="UP001242045">
    <property type="component" value="Unassembled WGS sequence"/>
</dbReference>
<feature type="modified residue" description="4-aspartylphosphate" evidence="1">
    <location>
        <position position="33"/>
    </location>
</feature>
<organism evidence="3 4">
    <name type="scientific">Variovorax boronicumulans</name>
    <dbReference type="NCBI Taxonomy" id="436515"/>
    <lineage>
        <taxon>Bacteria</taxon>
        <taxon>Pseudomonadati</taxon>
        <taxon>Pseudomonadota</taxon>
        <taxon>Betaproteobacteria</taxon>
        <taxon>Burkholderiales</taxon>
        <taxon>Comamonadaceae</taxon>
        <taxon>Variovorax</taxon>
    </lineage>
</organism>
<name>A0AAW8CKN1_9BURK</name>
<keyword evidence="1" id="KW-0597">Phosphoprotein</keyword>
<comment type="caution">
    <text evidence="3">The sequence shown here is derived from an EMBL/GenBank/DDBJ whole genome shotgun (WGS) entry which is preliminary data.</text>
</comment>
<evidence type="ECO:0000259" key="2">
    <source>
        <dbReference type="PROSITE" id="PS50110"/>
    </source>
</evidence>
<dbReference type="SUPFAM" id="SSF52172">
    <property type="entry name" value="CheY-like"/>
    <property type="match status" value="1"/>
</dbReference>
<dbReference type="GO" id="GO:0000160">
    <property type="term" value="P:phosphorelay signal transduction system"/>
    <property type="evidence" value="ECO:0007669"/>
    <property type="project" value="InterPro"/>
</dbReference>
<gene>
    <name evidence="3" type="ORF">J2W31_000001</name>
</gene>
<sequence length="101" mass="11329">MSGARVDGTAETEEDAITWLISHNGYWDVAVVDLFLREGSGLRVVDRCRDRQPHQRVVMLSNYATVEMRRQALSLGADAVFDKSTEIEGLLDFLETLNGSR</sequence>
<dbReference type="InterPro" id="IPR001789">
    <property type="entry name" value="Sig_transdc_resp-reg_receiver"/>
</dbReference>
<reference evidence="3" key="1">
    <citation type="submission" date="2023-07" db="EMBL/GenBank/DDBJ databases">
        <title>Sorghum-associated microbial communities from plants grown in Nebraska, USA.</title>
        <authorList>
            <person name="Schachtman D."/>
        </authorList>
    </citation>
    <scope>NUCLEOTIDE SEQUENCE</scope>
    <source>
        <strain evidence="3">DS3754</strain>
    </source>
</reference>
<accession>A0AAW8CKN1</accession>
<protein>
    <submittedName>
        <fullName evidence="3">DNA-binding NarL/FixJ family response regulator</fullName>
    </submittedName>
</protein>